<protein>
    <submittedName>
        <fullName evidence="2">Uncharacterized protein</fullName>
    </submittedName>
</protein>
<evidence type="ECO:0000313" key="2">
    <source>
        <dbReference type="EMBL" id="CEM42074.1"/>
    </source>
</evidence>
<accession>A0A0G4HDC6</accession>
<feature type="region of interest" description="Disordered" evidence="1">
    <location>
        <begin position="70"/>
        <end position="100"/>
    </location>
</feature>
<dbReference type="EMBL" id="CDMZ01002374">
    <property type="protein sequence ID" value="CEM42074.1"/>
    <property type="molecule type" value="Genomic_DNA"/>
</dbReference>
<feature type="region of interest" description="Disordered" evidence="1">
    <location>
        <begin position="241"/>
        <end position="301"/>
    </location>
</feature>
<dbReference type="SUPFAM" id="SSF53474">
    <property type="entry name" value="alpha/beta-Hydrolases"/>
    <property type="match status" value="2"/>
</dbReference>
<proteinExistence type="predicted"/>
<dbReference type="VEuPathDB" id="CryptoDB:Cvel_26495"/>
<reference evidence="2" key="1">
    <citation type="submission" date="2014-11" db="EMBL/GenBank/DDBJ databases">
        <authorList>
            <person name="Otto D Thomas"/>
            <person name="Naeem Raeece"/>
        </authorList>
    </citation>
    <scope>NUCLEOTIDE SEQUENCE</scope>
</reference>
<dbReference type="Gene3D" id="3.40.50.1820">
    <property type="entry name" value="alpha/beta hydrolase"/>
    <property type="match status" value="1"/>
</dbReference>
<organism evidence="2">
    <name type="scientific">Chromera velia CCMP2878</name>
    <dbReference type="NCBI Taxonomy" id="1169474"/>
    <lineage>
        <taxon>Eukaryota</taxon>
        <taxon>Sar</taxon>
        <taxon>Alveolata</taxon>
        <taxon>Colpodellida</taxon>
        <taxon>Chromeraceae</taxon>
        <taxon>Chromera</taxon>
    </lineage>
</organism>
<dbReference type="InterPro" id="IPR029058">
    <property type="entry name" value="AB_hydrolase_fold"/>
</dbReference>
<feature type="compositionally biased region" description="Acidic residues" evidence="1">
    <location>
        <begin position="271"/>
        <end position="292"/>
    </location>
</feature>
<dbReference type="AlphaFoldDB" id="A0A0G4HDC6"/>
<sequence length="301" mass="32946">MSLLVLHLSLHANKYPFYCETTAFFGFSLFPAGSNYSYGDELSCRGEPEIQAEDLACLLSFLEETKYCEGSSESNGSREESGPGKNTRASQKAKGKEKESQASLAPAILVGNSSGARLSLILAIRHEPWYAGLVLINTTQGVLASAFLAEHYYRQYSRIAREGGMQAVFDAPLVIVFRGNALGFLFGKVREGYHSDVSLGFIFRQTFKAGTLRRHMDPCVYFVMGSLSSVSRVDVGVSYTVTENPLPPSPPQASGQEDDEGQEQAPAEAPTGEEDANEEPDDTGVDVDERELGEERELDNW</sequence>
<evidence type="ECO:0000256" key="1">
    <source>
        <dbReference type="SAM" id="MobiDB-lite"/>
    </source>
</evidence>
<name>A0A0G4HDC6_9ALVE</name>
<gene>
    <name evidence="2" type="ORF">Cvel_26495</name>
</gene>